<reference evidence="2 3" key="1">
    <citation type="submission" date="2024-01" db="EMBL/GenBank/DDBJ databases">
        <title>Genome assemblies of Stephania.</title>
        <authorList>
            <person name="Yang L."/>
        </authorList>
    </citation>
    <scope>NUCLEOTIDE SEQUENCE [LARGE SCALE GENOMIC DNA]</scope>
    <source>
        <strain evidence="2">YNDBR</strain>
        <tissue evidence="2">Leaf</tissue>
    </source>
</reference>
<dbReference type="EMBL" id="JBBNAF010000002">
    <property type="protein sequence ID" value="KAK9162866.1"/>
    <property type="molecule type" value="Genomic_DNA"/>
</dbReference>
<keyword evidence="3" id="KW-1185">Reference proteome</keyword>
<sequence length="291" mass="32951">MRKSASPLHGRNEELCWSEGRLPPNASNERKSVTEVGLTSTRSQDHLLAEISHAGLSGRFQITQDCTNENGREASQQVMDMHQGQPPLKSRDVSRRLKKVRTLEKNSKKKVELCKKGKASQAKESYDNYGPHQGVAPHAITGPNMKNYESNLEGNQNMLSDCEYNDESRKDDFDYSAHEEDEVSLARTDGSILDHFHKHGEEETYFDKQGEDKNQHFPLIDTSPTTKLNHAHQPVEDQQVDHNIHDPMDEEEMGGGLPYQLVCLIPPQKALTCCKYHYEVVTQEKALEEGL</sequence>
<feature type="region of interest" description="Disordered" evidence="1">
    <location>
        <begin position="116"/>
        <end position="136"/>
    </location>
</feature>
<gene>
    <name evidence="2" type="ORF">Syun_003768</name>
</gene>
<comment type="caution">
    <text evidence="2">The sequence shown here is derived from an EMBL/GenBank/DDBJ whole genome shotgun (WGS) entry which is preliminary data.</text>
</comment>
<proteinExistence type="predicted"/>
<dbReference type="Proteomes" id="UP001420932">
    <property type="component" value="Unassembled WGS sequence"/>
</dbReference>
<dbReference type="AlphaFoldDB" id="A0AAP0Q481"/>
<evidence type="ECO:0000256" key="1">
    <source>
        <dbReference type="SAM" id="MobiDB-lite"/>
    </source>
</evidence>
<organism evidence="2 3">
    <name type="scientific">Stephania yunnanensis</name>
    <dbReference type="NCBI Taxonomy" id="152371"/>
    <lineage>
        <taxon>Eukaryota</taxon>
        <taxon>Viridiplantae</taxon>
        <taxon>Streptophyta</taxon>
        <taxon>Embryophyta</taxon>
        <taxon>Tracheophyta</taxon>
        <taxon>Spermatophyta</taxon>
        <taxon>Magnoliopsida</taxon>
        <taxon>Ranunculales</taxon>
        <taxon>Menispermaceae</taxon>
        <taxon>Menispermoideae</taxon>
        <taxon>Cissampelideae</taxon>
        <taxon>Stephania</taxon>
    </lineage>
</organism>
<evidence type="ECO:0000313" key="2">
    <source>
        <dbReference type="EMBL" id="KAK9162866.1"/>
    </source>
</evidence>
<feature type="region of interest" description="Disordered" evidence="1">
    <location>
        <begin position="1"/>
        <end position="39"/>
    </location>
</feature>
<evidence type="ECO:0000313" key="3">
    <source>
        <dbReference type="Proteomes" id="UP001420932"/>
    </source>
</evidence>
<name>A0AAP0Q481_9MAGN</name>
<protein>
    <submittedName>
        <fullName evidence="2">Uncharacterized protein</fullName>
    </submittedName>
</protein>
<accession>A0AAP0Q481</accession>